<reference evidence="1 2" key="1">
    <citation type="submission" date="2023-10" db="EMBL/GenBank/DDBJ databases">
        <title>Genomes of two closely related lineages of the louse Polyplax serrata with different host specificities.</title>
        <authorList>
            <person name="Martinu J."/>
            <person name="Tarabai H."/>
            <person name="Stefka J."/>
            <person name="Hypsa V."/>
        </authorList>
    </citation>
    <scope>NUCLEOTIDE SEQUENCE [LARGE SCALE GENOMIC DNA]</scope>
    <source>
        <strain evidence="1">HR10_N</strain>
    </source>
</reference>
<evidence type="ECO:0000313" key="1">
    <source>
        <dbReference type="EMBL" id="KAK6636868.1"/>
    </source>
</evidence>
<dbReference type="Proteomes" id="UP001372834">
    <property type="component" value="Unassembled WGS sequence"/>
</dbReference>
<protein>
    <submittedName>
        <fullName evidence="1">Uncharacterized protein</fullName>
    </submittedName>
</protein>
<name>A0AAN8S845_POLSC</name>
<sequence length="127" mass="14466">MNRILYYSRVLCSVHAIIPRTTLLWSTSGPEDLLLLKGSDARDQTFRFWEELAVWSQKFLTGRLTLVVHEVPVESRLTRAASAIFVKHERYESDLINLDSLGRLYCKALEPPAEPPPTAEHTVLSTN</sequence>
<proteinExistence type="predicted"/>
<gene>
    <name evidence="1" type="ORF">RUM43_010532</name>
</gene>
<dbReference type="AlphaFoldDB" id="A0AAN8S845"/>
<comment type="caution">
    <text evidence="1">The sequence shown here is derived from an EMBL/GenBank/DDBJ whole genome shotgun (WGS) entry which is preliminary data.</text>
</comment>
<dbReference type="EMBL" id="JAWJWE010000004">
    <property type="protein sequence ID" value="KAK6636868.1"/>
    <property type="molecule type" value="Genomic_DNA"/>
</dbReference>
<organism evidence="1 2">
    <name type="scientific">Polyplax serrata</name>
    <name type="common">Common mouse louse</name>
    <dbReference type="NCBI Taxonomy" id="468196"/>
    <lineage>
        <taxon>Eukaryota</taxon>
        <taxon>Metazoa</taxon>
        <taxon>Ecdysozoa</taxon>
        <taxon>Arthropoda</taxon>
        <taxon>Hexapoda</taxon>
        <taxon>Insecta</taxon>
        <taxon>Pterygota</taxon>
        <taxon>Neoptera</taxon>
        <taxon>Paraneoptera</taxon>
        <taxon>Psocodea</taxon>
        <taxon>Troctomorpha</taxon>
        <taxon>Phthiraptera</taxon>
        <taxon>Anoplura</taxon>
        <taxon>Polyplacidae</taxon>
        <taxon>Polyplax</taxon>
    </lineage>
</organism>
<evidence type="ECO:0000313" key="2">
    <source>
        <dbReference type="Proteomes" id="UP001372834"/>
    </source>
</evidence>
<accession>A0AAN8S845</accession>